<dbReference type="PANTHER" id="PTHR33175:SF2">
    <property type="entry name" value="INTEGRATION HOST FACTOR SUBUNIT ALPHA"/>
    <property type="match status" value="1"/>
</dbReference>
<dbReference type="Gene3D" id="4.10.520.10">
    <property type="entry name" value="IHF-like DNA-binding proteins"/>
    <property type="match status" value="1"/>
</dbReference>
<dbReference type="EMBL" id="QSUP01000001">
    <property type="protein sequence ID" value="RGN54203.1"/>
    <property type="molecule type" value="Genomic_DNA"/>
</dbReference>
<evidence type="ECO:0000256" key="3">
    <source>
        <dbReference type="RuleBase" id="RU003939"/>
    </source>
</evidence>
<evidence type="ECO:0000256" key="4">
    <source>
        <dbReference type="SAM" id="MobiDB-lite"/>
    </source>
</evidence>
<dbReference type="Proteomes" id="UP000261088">
    <property type="component" value="Unassembled WGS sequence"/>
</dbReference>
<feature type="region of interest" description="Disordered" evidence="4">
    <location>
        <begin position="124"/>
        <end position="213"/>
    </location>
</feature>
<dbReference type="GO" id="GO:0030527">
    <property type="term" value="F:structural constituent of chromatin"/>
    <property type="evidence" value="ECO:0007669"/>
    <property type="project" value="InterPro"/>
</dbReference>
<sequence length="384" mass="43351">MNNRLTIQDLAGLLAEYTGKDKNSSERFLREFIAVVSEGVYTDKLVKVKGIGTFKIIPVEKRESIHVNTGERFVIPEHYKFSFLPDKELRELVNKPFSFFETTELRENVDFTDMDVVLDEPDIKETEDESIEEMIPEEKHLPEEEPVVFSEEGSAVPPEEDPVVFSEEEPAGQPEDEGMDTLEPVVDEHSDSSGPDSPSEEVETGPDAERKKPRTKRIAVVSMFVFLLMLFNIGLYLNRAYFFKKGKEPLRIDTVFPKGETVATEAVPDTTIVFANEDSSQTVGETTVENPEVEPEATSPKVIARVKIEPGSRLTLISLKYYGSKLFWVYLYEYNRAVITDPNNVPIGTVIEVPAPEMYGIDRRDRSSIEKAAARQTEILSGKL</sequence>
<dbReference type="RefSeq" id="WP_122120956.1">
    <property type="nucleotide sequence ID" value="NZ_JBCHGO010000012.1"/>
</dbReference>
<evidence type="ECO:0000256" key="1">
    <source>
        <dbReference type="ARBA" id="ARBA00010529"/>
    </source>
</evidence>
<feature type="compositionally biased region" description="Acidic residues" evidence="4">
    <location>
        <begin position="124"/>
        <end position="135"/>
    </location>
</feature>
<gene>
    <name evidence="6" type="ORF">DXB61_00540</name>
</gene>
<evidence type="ECO:0000313" key="6">
    <source>
        <dbReference type="EMBL" id="RGN54203.1"/>
    </source>
</evidence>
<keyword evidence="5" id="KW-0472">Membrane</keyword>
<accession>A0AB37LX81</accession>
<feature type="transmembrane region" description="Helical" evidence="5">
    <location>
        <begin position="218"/>
        <end position="237"/>
    </location>
</feature>
<name>A0AB37LX81_9BACT</name>
<dbReference type="InterPro" id="IPR010992">
    <property type="entry name" value="IHF-like_DNA-bd_dom_sf"/>
</dbReference>
<evidence type="ECO:0000256" key="5">
    <source>
        <dbReference type="SAM" id="Phobius"/>
    </source>
</evidence>
<reference evidence="6 7" key="1">
    <citation type="submission" date="2018-08" db="EMBL/GenBank/DDBJ databases">
        <title>A genome reference for cultivated species of the human gut microbiota.</title>
        <authorList>
            <person name="Zou Y."/>
            <person name="Xue W."/>
            <person name="Luo G."/>
        </authorList>
    </citation>
    <scope>NUCLEOTIDE SEQUENCE [LARGE SCALE GENOMIC DNA]</scope>
    <source>
        <strain evidence="6 7">OM05-11AA</strain>
    </source>
</reference>
<dbReference type="GO" id="GO:0005829">
    <property type="term" value="C:cytosol"/>
    <property type="evidence" value="ECO:0007669"/>
    <property type="project" value="TreeGrafter"/>
</dbReference>
<keyword evidence="5" id="KW-1133">Transmembrane helix</keyword>
<dbReference type="SUPFAM" id="SSF47729">
    <property type="entry name" value="IHF-like DNA-binding proteins"/>
    <property type="match status" value="1"/>
</dbReference>
<dbReference type="Pfam" id="PF00216">
    <property type="entry name" value="Bac_DNA_binding"/>
    <property type="match status" value="1"/>
</dbReference>
<keyword evidence="2 6" id="KW-0238">DNA-binding</keyword>
<dbReference type="InterPro" id="IPR000119">
    <property type="entry name" value="Hist_DNA-bd"/>
</dbReference>
<dbReference type="PANTHER" id="PTHR33175">
    <property type="entry name" value="DNA-BINDING PROTEIN HU"/>
    <property type="match status" value="1"/>
</dbReference>
<comment type="caution">
    <text evidence="6">The sequence shown here is derived from an EMBL/GenBank/DDBJ whole genome shotgun (WGS) entry which is preliminary data.</text>
</comment>
<keyword evidence="5" id="KW-0812">Transmembrane</keyword>
<evidence type="ECO:0000313" key="7">
    <source>
        <dbReference type="Proteomes" id="UP000261088"/>
    </source>
</evidence>
<organism evidence="6 7">
    <name type="scientific">Parabacteroides merdae</name>
    <dbReference type="NCBI Taxonomy" id="46503"/>
    <lineage>
        <taxon>Bacteria</taxon>
        <taxon>Pseudomonadati</taxon>
        <taxon>Bacteroidota</taxon>
        <taxon>Bacteroidia</taxon>
        <taxon>Bacteroidales</taxon>
        <taxon>Tannerellaceae</taxon>
        <taxon>Parabacteroides</taxon>
    </lineage>
</organism>
<dbReference type="SMART" id="SM00411">
    <property type="entry name" value="BHL"/>
    <property type="match status" value="1"/>
</dbReference>
<protein>
    <submittedName>
        <fullName evidence="6">HU family DNA-binding protein</fullName>
    </submittedName>
</protein>
<proteinExistence type="inferred from homology"/>
<comment type="similarity">
    <text evidence="1 3">Belongs to the bacterial histone-like protein family.</text>
</comment>
<dbReference type="GO" id="GO:0003677">
    <property type="term" value="F:DNA binding"/>
    <property type="evidence" value="ECO:0007669"/>
    <property type="project" value="UniProtKB-KW"/>
</dbReference>
<feature type="compositionally biased region" description="Acidic residues" evidence="4">
    <location>
        <begin position="158"/>
        <end position="180"/>
    </location>
</feature>
<evidence type="ECO:0000256" key="2">
    <source>
        <dbReference type="ARBA" id="ARBA00023125"/>
    </source>
</evidence>
<dbReference type="AlphaFoldDB" id="A0AB37LX81"/>